<sequence>MRDFQNATDDELLKATPRHPRAFDEFYVRHEAVVLVYFRRRTESADVALDLAAETFVRALGSVRRYKPGREPAIAWVLGIARHVLLDSLRRGRVADKARARMHVALVAVDDEELERIDALGRSSSLSLLAKLPSDQAAAVRARVFEELPYEAIGTRLKCSPLVARKRVSRGLATLRTLVLEESE</sequence>
<protein>
    <submittedName>
        <fullName evidence="7">RNA polymerase sigma factor</fullName>
    </submittedName>
</protein>
<keyword evidence="3" id="KW-0731">Sigma factor</keyword>
<accession>A0ABT4RVR6</accession>
<keyword evidence="4" id="KW-0804">Transcription</keyword>
<comment type="similarity">
    <text evidence="1">Belongs to the sigma-70 factor family. ECF subfamily.</text>
</comment>
<dbReference type="Gene3D" id="1.10.1740.10">
    <property type="match status" value="1"/>
</dbReference>
<name>A0ABT4RVR6_9ACTN</name>
<evidence type="ECO:0000256" key="4">
    <source>
        <dbReference type="ARBA" id="ARBA00023163"/>
    </source>
</evidence>
<proteinExistence type="inferred from homology"/>
<dbReference type="Pfam" id="PF04542">
    <property type="entry name" value="Sigma70_r2"/>
    <property type="match status" value="1"/>
</dbReference>
<dbReference type="SUPFAM" id="SSF88659">
    <property type="entry name" value="Sigma3 and sigma4 domains of RNA polymerase sigma factors"/>
    <property type="match status" value="1"/>
</dbReference>
<dbReference type="NCBIfam" id="TIGR02937">
    <property type="entry name" value="sigma70-ECF"/>
    <property type="match status" value="1"/>
</dbReference>
<keyword evidence="8" id="KW-1185">Reference proteome</keyword>
<dbReference type="PANTHER" id="PTHR43133">
    <property type="entry name" value="RNA POLYMERASE ECF-TYPE SIGMA FACTO"/>
    <property type="match status" value="1"/>
</dbReference>
<dbReference type="SUPFAM" id="SSF88946">
    <property type="entry name" value="Sigma2 domain of RNA polymerase sigma factors"/>
    <property type="match status" value="1"/>
</dbReference>
<dbReference type="EMBL" id="JAPCID010000113">
    <property type="protein sequence ID" value="MDA0142592.1"/>
    <property type="molecule type" value="Genomic_DNA"/>
</dbReference>
<dbReference type="Proteomes" id="UP001147700">
    <property type="component" value="Unassembled WGS sequence"/>
</dbReference>
<dbReference type="InterPro" id="IPR007627">
    <property type="entry name" value="RNA_pol_sigma70_r2"/>
</dbReference>
<evidence type="ECO:0000256" key="2">
    <source>
        <dbReference type="ARBA" id="ARBA00023015"/>
    </source>
</evidence>
<evidence type="ECO:0000313" key="7">
    <source>
        <dbReference type="EMBL" id="MDA0142592.1"/>
    </source>
</evidence>
<dbReference type="InterPro" id="IPR013325">
    <property type="entry name" value="RNA_pol_sigma_r2"/>
</dbReference>
<evidence type="ECO:0000256" key="3">
    <source>
        <dbReference type="ARBA" id="ARBA00023082"/>
    </source>
</evidence>
<dbReference type="InterPro" id="IPR013249">
    <property type="entry name" value="RNA_pol_sigma70_r4_t2"/>
</dbReference>
<dbReference type="InterPro" id="IPR013324">
    <property type="entry name" value="RNA_pol_sigma_r3/r4-like"/>
</dbReference>
<evidence type="ECO:0000259" key="5">
    <source>
        <dbReference type="Pfam" id="PF04542"/>
    </source>
</evidence>
<feature type="domain" description="RNA polymerase sigma-70 region 2" evidence="5">
    <location>
        <begin position="27"/>
        <end position="92"/>
    </location>
</feature>
<dbReference type="InterPro" id="IPR039425">
    <property type="entry name" value="RNA_pol_sigma-70-like"/>
</dbReference>
<feature type="domain" description="RNA polymerase sigma factor 70 region 4 type 2" evidence="6">
    <location>
        <begin position="127"/>
        <end position="175"/>
    </location>
</feature>
<dbReference type="RefSeq" id="WP_202958748.1">
    <property type="nucleotide sequence ID" value="NZ_JAPCID010000113.1"/>
</dbReference>
<dbReference type="Gene3D" id="1.10.10.10">
    <property type="entry name" value="Winged helix-like DNA-binding domain superfamily/Winged helix DNA-binding domain"/>
    <property type="match status" value="1"/>
</dbReference>
<reference evidence="7" key="1">
    <citation type="submission" date="2022-10" db="EMBL/GenBank/DDBJ databases">
        <title>The WGS of Solirubrobacter sp. CPCC 204708.</title>
        <authorList>
            <person name="Jiang Z."/>
        </authorList>
    </citation>
    <scope>NUCLEOTIDE SEQUENCE</scope>
    <source>
        <strain evidence="7">CPCC 204708</strain>
    </source>
</reference>
<evidence type="ECO:0000259" key="6">
    <source>
        <dbReference type="Pfam" id="PF08281"/>
    </source>
</evidence>
<dbReference type="InterPro" id="IPR036388">
    <property type="entry name" value="WH-like_DNA-bd_sf"/>
</dbReference>
<evidence type="ECO:0000313" key="8">
    <source>
        <dbReference type="Proteomes" id="UP001147700"/>
    </source>
</evidence>
<dbReference type="InterPro" id="IPR014284">
    <property type="entry name" value="RNA_pol_sigma-70_dom"/>
</dbReference>
<comment type="caution">
    <text evidence="7">The sequence shown here is derived from an EMBL/GenBank/DDBJ whole genome shotgun (WGS) entry which is preliminary data.</text>
</comment>
<organism evidence="7 8">
    <name type="scientific">Solirubrobacter deserti</name>
    <dbReference type="NCBI Taxonomy" id="2282478"/>
    <lineage>
        <taxon>Bacteria</taxon>
        <taxon>Bacillati</taxon>
        <taxon>Actinomycetota</taxon>
        <taxon>Thermoleophilia</taxon>
        <taxon>Solirubrobacterales</taxon>
        <taxon>Solirubrobacteraceae</taxon>
        <taxon>Solirubrobacter</taxon>
    </lineage>
</organism>
<dbReference type="Pfam" id="PF08281">
    <property type="entry name" value="Sigma70_r4_2"/>
    <property type="match status" value="1"/>
</dbReference>
<dbReference type="PANTHER" id="PTHR43133:SF63">
    <property type="entry name" value="RNA POLYMERASE SIGMA FACTOR FECI-RELATED"/>
    <property type="match status" value="1"/>
</dbReference>
<evidence type="ECO:0000256" key="1">
    <source>
        <dbReference type="ARBA" id="ARBA00010641"/>
    </source>
</evidence>
<keyword evidence="2" id="KW-0805">Transcription regulation</keyword>
<gene>
    <name evidence="7" type="ORF">OJ962_34220</name>
</gene>